<dbReference type="OrthoDB" id="2788229at2759"/>
<name>J0CXY7_AURST</name>
<accession>J0CXY7</accession>
<organism evidence="1 2">
    <name type="scientific">Auricularia subglabra (strain TFB-10046 / SS5)</name>
    <name type="common">White-rot fungus</name>
    <name type="synonym">Auricularia delicata (strain TFB10046)</name>
    <dbReference type="NCBI Taxonomy" id="717982"/>
    <lineage>
        <taxon>Eukaryota</taxon>
        <taxon>Fungi</taxon>
        <taxon>Dikarya</taxon>
        <taxon>Basidiomycota</taxon>
        <taxon>Agaricomycotina</taxon>
        <taxon>Agaricomycetes</taxon>
        <taxon>Auriculariales</taxon>
        <taxon>Auriculariaceae</taxon>
        <taxon>Auricularia</taxon>
    </lineage>
</organism>
<dbReference type="AlphaFoldDB" id="J0CXY7"/>
<reference evidence="2" key="1">
    <citation type="journal article" date="2012" name="Science">
        <title>The Paleozoic origin of enzymatic lignin decomposition reconstructed from 31 fungal genomes.</title>
        <authorList>
            <person name="Floudas D."/>
            <person name="Binder M."/>
            <person name="Riley R."/>
            <person name="Barry K."/>
            <person name="Blanchette R.A."/>
            <person name="Henrissat B."/>
            <person name="Martinez A.T."/>
            <person name="Otillar R."/>
            <person name="Spatafora J.W."/>
            <person name="Yadav J.S."/>
            <person name="Aerts A."/>
            <person name="Benoit I."/>
            <person name="Boyd A."/>
            <person name="Carlson A."/>
            <person name="Copeland A."/>
            <person name="Coutinho P.M."/>
            <person name="de Vries R.P."/>
            <person name="Ferreira P."/>
            <person name="Findley K."/>
            <person name="Foster B."/>
            <person name="Gaskell J."/>
            <person name="Glotzer D."/>
            <person name="Gorecki P."/>
            <person name="Heitman J."/>
            <person name="Hesse C."/>
            <person name="Hori C."/>
            <person name="Igarashi K."/>
            <person name="Jurgens J.A."/>
            <person name="Kallen N."/>
            <person name="Kersten P."/>
            <person name="Kohler A."/>
            <person name="Kuees U."/>
            <person name="Kumar T.K.A."/>
            <person name="Kuo A."/>
            <person name="LaButti K."/>
            <person name="Larrondo L.F."/>
            <person name="Lindquist E."/>
            <person name="Ling A."/>
            <person name="Lombard V."/>
            <person name="Lucas S."/>
            <person name="Lundell T."/>
            <person name="Martin R."/>
            <person name="McLaughlin D.J."/>
            <person name="Morgenstern I."/>
            <person name="Morin E."/>
            <person name="Murat C."/>
            <person name="Nagy L.G."/>
            <person name="Nolan M."/>
            <person name="Ohm R.A."/>
            <person name="Patyshakuliyeva A."/>
            <person name="Rokas A."/>
            <person name="Ruiz-Duenas F.J."/>
            <person name="Sabat G."/>
            <person name="Salamov A."/>
            <person name="Samejima M."/>
            <person name="Schmutz J."/>
            <person name="Slot J.C."/>
            <person name="St John F."/>
            <person name="Stenlid J."/>
            <person name="Sun H."/>
            <person name="Sun S."/>
            <person name="Syed K."/>
            <person name="Tsang A."/>
            <person name="Wiebenga A."/>
            <person name="Young D."/>
            <person name="Pisabarro A."/>
            <person name="Eastwood D.C."/>
            <person name="Martin F."/>
            <person name="Cullen D."/>
            <person name="Grigoriev I.V."/>
            <person name="Hibbett D.S."/>
        </authorList>
    </citation>
    <scope>NUCLEOTIDE SEQUENCE [LARGE SCALE GENOMIC DNA]</scope>
    <source>
        <strain evidence="2">TFB10046</strain>
    </source>
</reference>
<dbReference type="SUPFAM" id="SSF52047">
    <property type="entry name" value="RNI-like"/>
    <property type="match status" value="1"/>
</dbReference>
<dbReference type="Gene3D" id="3.80.10.10">
    <property type="entry name" value="Ribonuclease Inhibitor"/>
    <property type="match status" value="1"/>
</dbReference>
<gene>
    <name evidence="1" type="ORF">AURDEDRAFT_174960</name>
</gene>
<dbReference type="InterPro" id="IPR032675">
    <property type="entry name" value="LRR_dom_sf"/>
</dbReference>
<dbReference type="InParanoid" id="J0CXY7"/>
<dbReference type="Proteomes" id="UP000006514">
    <property type="component" value="Unassembled WGS sequence"/>
</dbReference>
<keyword evidence="2" id="KW-1185">Reference proteome</keyword>
<dbReference type="EMBL" id="JH687874">
    <property type="protein sequence ID" value="EJD35959.1"/>
    <property type="molecule type" value="Genomic_DNA"/>
</dbReference>
<evidence type="ECO:0008006" key="3">
    <source>
        <dbReference type="Google" id="ProtNLM"/>
    </source>
</evidence>
<evidence type="ECO:0000313" key="2">
    <source>
        <dbReference type="Proteomes" id="UP000006514"/>
    </source>
</evidence>
<proteinExistence type="predicted"/>
<evidence type="ECO:0000313" key="1">
    <source>
        <dbReference type="EMBL" id="EJD35959.1"/>
    </source>
</evidence>
<sequence>MENLTILNLEGIDFSHLGNFDAITSTPPFGEAFESLHLIECRFSAEYQVPLLISRCSRLRSLRLYALFYETASDPQLESPWSLRYTLPTGLEDLMLAHDRALGSDLLAWLCPSIGATRIRLLDLSMISQGTASAAAQFIRRAGPSVTSLGLGFQDSSWDTTDAQDAFCAVADLSTLTSLEVLELTPLSFHFIRQDRHLSSKHIPLVLEKVRSPKIRTVRLRVSILEAEDLLMGLDRLVRSLNGDNYHDLEQVVFPYIRNKVVAQARKFLEENLGARLRRTVKVVCEGLHS</sequence>
<dbReference type="KEGG" id="adl:AURDEDRAFT_174960"/>
<protein>
    <recommendedName>
        <fullName evidence="3">F-box domain-containing protein</fullName>
    </recommendedName>
</protein>